<accession>A0A1E4SFS3</accession>
<name>A0A1E4SFS3_9ASCO</name>
<dbReference type="InterPro" id="IPR007590">
    <property type="entry name" value="Saf4/Yju2"/>
</dbReference>
<keyword evidence="11" id="KW-1185">Reference proteome</keyword>
<feature type="compositionally biased region" description="Low complexity" evidence="9">
    <location>
        <begin position="314"/>
        <end position="328"/>
    </location>
</feature>
<comment type="subunit">
    <text evidence="8">Component of the spliceosome. Present in the activated B complex, the catalytically activated B* complex which catalyzes the branching, the catalytic step 1 C complex catalyzing the exon ligation, and the postcatalytic P complex containing the ligated exons (mRNA) and the excised lariat intron.</text>
</comment>
<keyword evidence="3 8" id="KW-0479">Metal-binding</keyword>
<dbReference type="PANTHER" id="PTHR12111:SF1">
    <property type="entry name" value="SPLICING FACTOR YJU2"/>
    <property type="match status" value="1"/>
</dbReference>
<evidence type="ECO:0000256" key="9">
    <source>
        <dbReference type="SAM" id="MobiDB-lite"/>
    </source>
</evidence>
<comment type="subcellular location">
    <subcellularLocation>
        <location evidence="1 8">Nucleus</location>
    </subcellularLocation>
</comment>
<feature type="compositionally biased region" description="Basic and acidic residues" evidence="9">
    <location>
        <begin position="221"/>
        <end position="273"/>
    </location>
</feature>
<keyword evidence="5 8" id="KW-0862">Zinc</keyword>
<feature type="region of interest" description="Disordered" evidence="9">
    <location>
        <begin position="1"/>
        <end position="32"/>
    </location>
</feature>
<feature type="region of interest" description="Disordered" evidence="9">
    <location>
        <begin position="221"/>
        <end position="328"/>
    </location>
</feature>
<keyword evidence="7 8" id="KW-0539">Nucleus</keyword>
<evidence type="ECO:0000256" key="1">
    <source>
        <dbReference type="ARBA" id="ARBA00004123"/>
    </source>
</evidence>
<evidence type="ECO:0000256" key="3">
    <source>
        <dbReference type="ARBA" id="ARBA00022723"/>
    </source>
</evidence>
<gene>
    <name evidence="10" type="ORF">CANTADRAFT_26494</name>
</gene>
<comment type="function">
    <text evidence="8">Part of the spliceosome which catalyzes two sequential transesterification reactions, first the excision of the non-coding intron from pre-mRNA and then the ligation of the coding exons to form the mature mRNA. Plays a role in stabilizing the structure of the spliceosome catalytic core and docking of the branch helix into the active site, producing 5'-exon and lariat intron-3'-intermediates.</text>
</comment>
<dbReference type="RefSeq" id="XP_020063485.1">
    <property type="nucleotide sequence ID" value="XM_020207779.1"/>
</dbReference>
<dbReference type="GO" id="GO:0000349">
    <property type="term" value="P:generation of catalytic spliceosome for first transesterification step"/>
    <property type="evidence" value="ECO:0007669"/>
    <property type="project" value="UniProtKB-UniRule"/>
</dbReference>
<dbReference type="Proteomes" id="UP000094285">
    <property type="component" value="Unassembled WGS sequence"/>
</dbReference>
<dbReference type="GO" id="GO:0046872">
    <property type="term" value="F:metal ion binding"/>
    <property type="evidence" value="ECO:0007669"/>
    <property type="project" value="UniProtKB-KW"/>
</dbReference>
<dbReference type="AlphaFoldDB" id="A0A1E4SFS3"/>
<evidence type="ECO:0000256" key="7">
    <source>
        <dbReference type="ARBA" id="ARBA00023242"/>
    </source>
</evidence>
<keyword evidence="4 8" id="KW-0747">Spliceosome</keyword>
<evidence type="ECO:0000313" key="11">
    <source>
        <dbReference type="Proteomes" id="UP000094285"/>
    </source>
</evidence>
<keyword evidence="2" id="KW-0507">mRNA processing</keyword>
<feature type="binding site" evidence="8">
    <location>
        <position position="48"/>
    </location>
    <ligand>
        <name>Zn(2+)</name>
        <dbReference type="ChEBI" id="CHEBI:29105"/>
    </ligand>
</feature>
<dbReference type="PANTHER" id="PTHR12111">
    <property type="entry name" value="SPLICING FACTOR YJU2"/>
    <property type="match status" value="1"/>
</dbReference>
<organism evidence="10 11">
    <name type="scientific">Suhomyces tanzawaensis NRRL Y-17324</name>
    <dbReference type="NCBI Taxonomy" id="984487"/>
    <lineage>
        <taxon>Eukaryota</taxon>
        <taxon>Fungi</taxon>
        <taxon>Dikarya</taxon>
        <taxon>Ascomycota</taxon>
        <taxon>Saccharomycotina</taxon>
        <taxon>Pichiomycetes</taxon>
        <taxon>Debaryomycetaceae</taxon>
        <taxon>Suhomyces</taxon>
    </lineage>
</organism>
<feature type="binding site" evidence="8">
    <location>
        <position position="81"/>
    </location>
    <ligand>
        <name>Zn(2+)</name>
        <dbReference type="ChEBI" id="CHEBI:29105"/>
    </ligand>
</feature>
<sequence length="328" mass="37604">MSERKAINKYYPPDYDPSQVKKKRKTGTGTPDIKIRMMAPYSMRCLKCNEYIAQRRSFNARKEVTNEKYLSTKIIRFHITCPRCNNKITFKTNPQTAGYTPEEGAVRNYEPKAPAPKSQETEDELLQRLEKEENENQSFQTLKEQRKKNPFWQKSESLKDGDGDMMQNLEKKLQDQQRQQMIDDQLEELHYRNSQLKAKGGDEVLASEAKAKLQSEINKLEGMKQELHDQEDNEVAKRAFDRKRAQEGKDDKRAKEEAATAEKSMAKAVEDLITKTSTEPVRKSIESSFTLKKKPSKNQAEAGQHGKKSGHTKSLASALGAYSSSDEE</sequence>
<feature type="binding site" evidence="8">
    <location>
        <position position="45"/>
    </location>
    <ligand>
        <name>Zn(2+)</name>
        <dbReference type="ChEBI" id="CHEBI:29105"/>
    </ligand>
</feature>
<dbReference type="Pfam" id="PF04502">
    <property type="entry name" value="Saf4_Yju2"/>
    <property type="match status" value="1"/>
</dbReference>
<dbReference type="GO" id="GO:0071006">
    <property type="term" value="C:U2-type catalytic step 1 spliceosome"/>
    <property type="evidence" value="ECO:0007669"/>
    <property type="project" value="UniProtKB-UniRule"/>
</dbReference>
<comment type="similarity">
    <text evidence="8">Belongs to the CWC16 family. YJU2 subfamily.</text>
</comment>
<dbReference type="OrthoDB" id="674963at2759"/>
<evidence type="ECO:0000256" key="8">
    <source>
        <dbReference type="HAMAP-Rule" id="MF_03226"/>
    </source>
</evidence>
<dbReference type="HAMAP" id="MF_03226">
    <property type="entry name" value="YJU2"/>
    <property type="match status" value="1"/>
</dbReference>
<evidence type="ECO:0000313" key="10">
    <source>
        <dbReference type="EMBL" id="ODV78363.1"/>
    </source>
</evidence>
<dbReference type="EMBL" id="KV453913">
    <property type="protein sequence ID" value="ODV78363.1"/>
    <property type="molecule type" value="Genomic_DNA"/>
</dbReference>
<evidence type="ECO:0000256" key="6">
    <source>
        <dbReference type="ARBA" id="ARBA00023187"/>
    </source>
</evidence>
<dbReference type="GeneID" id="30981916"/>
<reference evidence="11" key="1">
    <citation type="submission" date="2016-05" db="EMBL/GenBank/DDBJ databases">
        <title>Comparative genomics of biotechnologically important yeasts.</title>
        <authorList>
            <consortium name="DOE Joint Genome Institute"/>
            <person name="Riley R."/>
            <person name="Haridas S."/>
            <person name="Wolfe K.H."/>
            <person name="Lopes M.R."/>
            <person name="Hittinger C.T."/>
            <person name="Goker M."/>
            <person name="Salamov A."/>
            <person name="Wisecaver J."/>
            <person name="Long T.M."/>
            <person name="Aerts A.L."/>
            <person name="Barry K."/>
            <person name="Choi C."/>
            <person name="Clum A."/>
            <person name="Coughlan A.Y."/>
            <person name="Deshpande S."/>
            <person name="Douglass A.P."/>
            <person name="Hanson S.J."/>
            <person name="Klenk H.-P."/>
            <person name="Labutti K."/>
            <person name="Lapidus A."/>
            <person name="Lindquist E."/>
            <person name="Lipzen A."/>
            <person name="Meier-Kolthoff J.P."/>
            <person name="Ohm R.A."/>
            <person name="Otillar R.P."/>
            <person name="Pangilinan J."/>
            <person name="Peng Y."/>
            <person name="Rokas A."/>
            <person name="Rosa C.A."/>
            <person name="Scheuner C."/>
            <person name="Sibirny A.A."/>
            <person name="Slot J.C."/>
            <person name="Stielow J.B."/>
            <person name="Sun H."/>
            <person name="Kurtzman C.P."/>
            <person name="Blackwell M."/>
            <person name="Grigoriev I.V."/>
            <person name="Jeffries T.W."/>
        </authorList>
    </citation>
    <scope>NUCLEOTIDE SEQUENCE [LARGE SCALE GENOMIC DNA]</scope>
    <source>
        <strain evidence="11">NRRL Y-17324</strain>
    </source>
</reference>
<evidence type="ECO:0000256" key="5">
    <source>
        <dbReference type="ARBA" id="ARBA00022833"/>
    </source>
</evidence>
<keyword evidence="6" id="KW-0508">mRNA splicing</keyword>
<proteinExistence type="inferred from homology"/>
<evidence type="ECO:0000256" key="2">
    <source>
        <dbReference type="ARBA" id="ARBA00022664"/>
    </source>
</evidence>
<evidence type="ECO:0000256" key="4">
    <source>
        <dbReference type="ARBA" id="ARBA00022728"/>
    </source>
</evidence>
<dbReference type="STRING" id="984487.A0A1E4SFS3"/>
<protein>
    <recommendedName>
        <fullName evidence="8">Splicing factor YJU2</fullName>
    </recommendedName>
</protein>
<feature type="binding site" evidence="8">
    <location>
        <position position="84"/>
    </location>
    <ligand>
        <name>Zn(2+)</name>
        <dbReference type="ChEBI" id="CHEBI:29105"/>
    </ligand>
</feature>
<dbReference type="InterPro" id="IPR043701">
    <property type="entry name" value="Yju2"/>
</dbReference>
<feature type="region of interest" description="Disordered" evidence="9">
    <location>
        <begin position="95"/>
        <end position="179"/>
    </location>
</feature>